<protein>
    <submittedName>
        <fullName evidence="2">Uncharacterized protein</fullName>
    </submittedName>
</protein>
<dbReference type="AlphaFoldDB" id="A0A4Y2HR89"/>
<name>A0A4Y2HR89_ARAVE</name>
<dbReference type="Proteomes" id="UP000499080">
    <property type="component" value="Unassembled WGS sequence"/>
</dbReference>
<keyword evidence="3" id="KW-1185">Reference proteome</keyword>
<comment type="caution">
    <text evidence="2">The sequence shown here is derived from an EMBL/GenBank/DDBJ whole genome shotgun (WGS) entry which is preliminary data.</text>
</comment>
<accession>A0A4Y2HR89</accession>
<dbReference type="EMBL" id="BGPR01002111">
    <property type="protein sequence ID" value="GBM67901.1"/>
    <property type="molecule type" value="Genomic_DNA"/>
</dbReference>
<organism evidence="2 3">
    <name type="scientific">Araneus ventricosus</name>
    <name type="common">Orbweaver spider</name>
    <name type="synonym">Epeira ventricosa</name>
    <dbReference type="NCBI Taxonomy" id="182803"/>
    <lineage>
        <taxon>Eukaryota</taxon>
        <taxon>Metazoa</taxon>
        <taxon>Ecdysozoa</taxon>
        <taxon>Arthropoda</taxon>
        <taxon>Chelicerata</taxon>
        <taxon>Arachnida</taxon>
        <taxon>Araneae</taxon>
        <taxon>Araneomorphae</taxon>
        <taxon>Entelegynae</taxon>
        <taxon>Araneoidea</taxon>
        <taxon>Araneidae</taxon>
        <taxon>Araneus</taxon>
    </lineage>
</organism>
<sequence length="107" mass="11997">MMTAFSNSQIFSNATKFLSRHIEWRKSGHFEDPDTSPDMSLKSGRMVTLHNTVDTTFKVRNSRACAVAQGLLRGSFPTKDKSGERENCAEGTEQFPRQISDDNAIEP</sequence>
<feature type="region of interest" description="Disordered" evidence="1">
    <location>
        <begin position="75"/>
        <end position="107"/>
    </location>
</feature>
<feature type="compositionally biased region" description="Basic and acidic residues" evidence="1">
    <location>
        <begin position="78"/>
        <end position="88"/>
    </location>
</feature>
<proteinExistence type="predicted"/>
<gene>
    <name evidence="2" type="ORF">AVEN_228109_1</name>
</gene>
<reference evidence="2 3" key="1">
    <citation type="journal article" date="2019" name="Sci. Rep.">
        <title>Orb-weaving spider Araneus ventricosus genome elucidates the spidroin gene catalogue.</title>
        <authorList>
            <person name="Kono N."/>
            <person name="Nakamura H."/>
            <person name="Ohtoshi R."/>
            <person name="Moran D.A.P."/>
            <person name="Shinohara A."/>
            <person name="Yoshida Y."/>
            <person name="Fujiwara M."/>
            <person name="Mori M."/>
            <person name="Tomita M."/>
            <person name="Arakawa K."/>
        </authorList>
    </citation>
    <scope>NUCLEOTIDE SEQUENCE [LARGE SCALE GENOMIC DNA]</scope>
</reference>
<evidence type="ECO:0000256" key="1">
    <source>
        <dbReference type="SAM" id="MobiDB-lite"/>
    </source>
</evidence>
<evidence type="ECO:0000313" key="3">
    <source>
        <dbReference type="Proteomes" id="UP000499080"/>
    </source>
</evidence>
<evidence type="ECO:0000313" key="2">
    <source>
        <dbReference type="EMBL" id="GBM67901.1"/>
    </source>
</evidence>